<name>A8AM54_CITK8</name>
<dbReference type="EMBL" id="CP000822">
    <property type="protein sequence ID" value="ABV14568.1"/>
    <property type="molecule type" value="Genomic_DNA"/>
</dbReference>
<dbReference type="KEGG" id="cko:CKO_03488"/>
<evidence type="ECO:0000313" key="2">
    <source>
        <dbReference type="Proteomes" id="UP000008148"/>
    </source>
</evidence>
<organism evidence="1 2">
    <name type="scientific">Citrobacter koseri (strain ATCC BAA-895 / CDC 4225-83 / SGSC4696)</name>
    <dbReference type="NCBI Taxonomy" id="290338"/>
    <lineage>
        <taxon>Bacteria</taxon>
        <taxon>Pseudomonadati</taxon>
        <taxon>Pseudomonadota</taxon>
        <taxon>Gammaproteobacteria</taxon>
        <taxon>Enterobacterales</taxon>
        <taxon>Enterobacteriaceae</taxon>
        <taxon>Citrobacter</taxon>
    </lineage>
</organism>
<proteinExistence type="predicted"/>
<evidence type="ECO:0000313" key="1">
    <source>
        <dbReference type="EMBL" id="ABV14568.1"/>
    </source>
</evidence>
<sequence>MLADSAGICIATGFGDTGQRRTERRHLSPRVLPGHAVGRYHQVRSEMAYLYRRAYRAAKR</sequence>
<accession>A8AM54</accession>
<keyword evidence="2" id="KW-1185">Reference proteome</keyword>
<protein>
    <submittedName>
        <fullName evidence="1">Uncharacterized protein</fullName>
    </submittedName>
</protein>
<reference evidence="1 2" key="1">
    <citation type="submission" date="2007-08" db="EMBL/GenBank/DDBJ databases">
        <authorList>
            <consortium name="The Citrobacter koseri Genome Sequencing Project"/>
            <person name="McClelland M."/>
            <person name="Sanderson E.K."/>
            <person name="Porwollik S."/>
            <person name="Spieth J."/>
            <person name="Clifton W.S."/>
            <person name="Latreille P."/>
            <person name="Courtney L."/>
            <person name="Wang C."/>
            <person name="Pepin K."/>
            <person name="Bhonagiri V."/>
            <person name="Nash W."/>
            <person name="Johnson M."/>
            <person name="Thiruvilangam P."/>
            <person name="Wilson R."/>
        </authorList>
    </citation>
    <scope>NUCLEOTIDE SEQUENCE [LARGE SCALE GENOMIC DNA]</scope>
    <source>
        <strain evidence="2">ATCC BAA-895 / CDC 4225-83 / SGSC4696</strain>
    </source>
</reference>
<dbReference type="STRING" id="290338.CKO_03488"/>
<dbReference type="Proteomes" id="UP000008148">
    <property type="component" value="Chromosome"/>
</dbReference>
<gene>
    <name evidence="1" type="ordered locus">CKO_03488</name>
</gene>
<dbReference type="HOGENOM" id="CLU_2932929_0_0_6"/>
<dbReference type="AlphaFoldDB" id="A8AM54"/>